<keyword evidence="2 7" id="KW-0575">Peroxidase</keyword>
<dbReference type="FunFam" id="3.40.30.10:FF:000159">
    <property type="entry name" value="Peroxiredoxin"/>
    <property type="match status" value="1"/>
</dbReference>
<keyword evidence="5 7" id="KW-0676">Redox-active center</keyword>
<dbReference type="PANTHER" id="PTHR10430">
    <property type="entry name" value="PEROXIREDOXIN"/>
    <property type="match status" value="1"/>
</dbReference>
<dbReference type="InterPro" id="IPR013766">
    <property type="entry name" value="Thioredoxin_domain"/>
</dbReference>
<reference evidence="9" key="1">
    <citation type="submission" date="2021-03" db="EMBL/GenBank/DDBJ databases">
        <title>Revisited historic fungal species revealed as producer of novel bioactive compounds through whole genome sequencing and comparative genomics.</title>
        <authorList>
            <person name="Vignolle G.A."/>
            <person name="Hochenegger N."/>
            <person name="Mach R.L."/>
            <person name="Mach-Aigner A.R."/>
            <person name="Javad Rahimi M."/>
            <person name="Salim K.A."/>
            <person name="Chan C.M."/>
            <person name="Lim L.B.L."/>
            <person name="Cai F."/>
            <person name="Druzhinina I.S."/>
            <person name="U'Ren J.M."/>
            <person name="Derntl C."/>
        </authorList>
    </citation>
    <scope>NUCLEOTIDE SEQUENCE</scope>
    <source>
        <strain evidence="9">TUCIM 5799</strain>
    </source>
</reference>
<comment type="similarity">
    <text evidence="1 7">Belongs to the peroxiredoxin family. Prx5 subfamily.</text>
</comment>
<dbReference type="AlphaFoldDB" id="A0A9P9WVX0"/>
<proteinExistence type="inferred from homology"/>
<dbReference type="InterPro" id="IPR036249">
    <property type="entry name" value="Thioredoxin-like_sf"/>
</dbReference>
<comment type="function">
    <text evidence="7">Thiol-specific peroxidase that catalyzes the reduction of hydrogen peroxide and organic hydroperoxides to water and alcohols, respectively. Plays a role in cell protection against oxidative stress by detoxifying peroxides.</text>
</comment>
<protein>
    <recommendedName>
        <fullName evidence="8">Thioredoxin domain-containing protein</fullName>
    </recommendedName>
</protein>
<name>A0A9P9WVX0_9PEZI</name>
<dbReference type="PROSITE" id="PS51352">
    <property type="entry name" value="THIOREDOXIN_2"/>
    <property type="match status" value="1"/>
</dbReference>
<dbReference type="GO" id="GO:0008379">
    <property type="term" value="F:thioredoxin peroxidase activity"/>
    <property type="evidence" value="ECO:0007669"/>
    <property type="project" value="InterPro"/>
</dbReference>
<dbReference type="GO" id="GO:0005777">
    <property type="term" value="C:peroxisome"/>
    <property type="evidence" value="ECO:0007669"/>
    <property type="project" value="TreeGrafter"/>
</dbReference>
<dbReference type="InterPro" id="IPR037944">
    <property type="entry name" value="PRX5-like"/>
</dbReference>
<evidence type="ECO:0000313" key="10">
    <source>
        <dbReference type="Proteomes" id="UP000829685"/>
    </source>
</evidence>
<dbReference type="PANTHER" id="PTHR10430:SF39">
    <property type="entry name" value="PEROXISOMAL MEMBRANE ASSOCIATED PROTEIN 20"/>
    <property type="match status" value="1"/>
</dbReference>
<evidence type="ECO:0000256" key="4">
    <source>
        <dbReference type="ARBA" id="ARBA00023002"/>
    </source>
</evidence>
<keyword evidence="4 7" id="KW-0560">Oxidoreductase</keyword>
<dbReference type="GO" id="GO:0005829">
    <property type="term" value="C:cytosol"/>
    <property type="evidence" value="ECO:0007669"/>
    <property type="project" value="TreeGrafter"/>
</dbReference>
<evidence type="ECO:0000313" key="9">
    <source>
        <dbReference type="EMBL" id="KAI1880102.1"/>
    </source>
</evidence>
<dbReference type="CDD" id="cd03013">
    <property type="entry name" value="PRX5_like"/>
    <property type="match status" value="1"/>
</dbReference>
<evidence type="ECO:0000256" key="7">
    <source>
        <dbReference type="RuleBase" id="RU366011"/>
    </source>
</evidence>
<evidence type="ECO:0000256" key="5">
    <source>
        <dbReference type="ARBA" id="ARBA00023284"/>
    </source>
</evidence>
<dbReference type="EMBL" id="JAFIMR010000003">
    <property type="protein sequence ID" value="KAI1880102.1"/>
    <property type="molecule type" value="Genomic_DNA"/>
</dbReference>
<dbReference type="Gene3D" id="3.40.30.10">
    <property type="entry name" value="Glutaredoxin"/>
    <property type="match status" value="1"/>
</dbReference>
<dbReference type="InterPro" id="IPR013740">
    <property type="entry name" value="Redoxin"/>
</dbReference>
<dbReference type="Pfam" id="PF08534">
    <property type="entry name" value="Redoxin"/>
    <property type="match status" value="1"/>
</dbReference>
<dbReference type="GO" id="GO:0042744">
    <property type="term" value="P:hydrogen peroxide catabolic process"/>
    <property type="evidence" value="ECO:0007669"/>
    <property type="project" value="TreeGrafter"/>
</dbReference>
<dbReference type="GO" id="GO:0034599">
    <property type="term" value="P:cellular response to oxidative stress"/>
    <property type="evidence" value="ECO:0007669"/>
    <property type="project" value="InterPro"/>
</dbReference>
<dbReference type="GO" id="GO:0045454">
    <property type="term" value="P:cell redox homeostasis"/>
    <property type="evidence" value="ECO:0007669"/>
    <property type="project" value="TreeGrafter"/>
</dbReference>
<feature type="active site" description="Cysteine sulfenic acid (-SOH) intermediate" evidence="6">
    <location>
        <position position="91"/>
    </location>
</feature>
<keyword evidence="10" id="KW-1185">Reference proteome</keyword>
<evidence type="ECO:0000256" key="2">
    <source>
        <dbReference type="ARBA" id="ARBA00022559"/>
    </source>
</evidence>
<dbReference type="Proteomes" id="UP000829685">
    <property type="component" value="Unassembled WGS sequence"/>
</dbReference>
<organism evidence="9 10">
    <name type="scientific">Neoarthrinium moseri</name>
    <dbReference type="NCBI Taxonomy" id="1658444"/>
    <lineage>
        <taxon>Eukaryota</taxon>
        <taxon>Fungi</taxon>
        <taxon>Dikarya</taxon>
        <taxon>Ascomycota</taxon>
        <taxon>Pezizomycotina</taxon>
        <taxon>Sordariomycetes</taxon>
        <taxon>Xylariomycetidae</taxon>
        <taxon>Amphisphaeriales</taxon>
        <taxon>Apiosporaceae</taxon>
        <taxon>Neoarthrinium</taxon>
    </lineage>
</organism>
<keyword evidence="3 7" id="KW-0049">Antioxidant</keyword>
<evidence type="ECO:0000259" key="8">
    <source>
        <dbReference type="PROSITE" id="PS51352"/>
    </source>
</evidence>
<feature type="domain" description="Thioredoxin" evidence="8">
    <location>
        <begin position="45"/>
        <end position="204"/>
    </location>
</feature>
<dbReference type="GO" id="GO:0005739">
    <property type="term" value="C:mitochondrion"/>
    <property type="evidence" value="ECO:0007669"/>
    <property type="project" value="TreeGrafter"/>
</dbReference>
<comment type="caution">
    <text evidence="9">The sequence shown here is derived from an EMBL/GenBank/DDBJ whole genome shotgun (WGS) entry which is preliminary data.</text>
</comment>
<evidence type="ECO:0000256" key="6">
    <source>
        <dbReference type="PIRSR" id="PIRSR637944-1"/>
    </source>
</evidence>
<accession>A0A9P9WVX0</accession>
<dbReference type="SUPFAM" id="SSF52833">
    <property type="entry name" value="Thioredoxin-like"/>
    <property type="match status" value="1"/>
</dbReference>
<evidence type="ECO:0000256" key="1">
    <source>
        <dbReference type="ARBA" id="ARBA00010505"/>
    </source>
</evidence>
<sequence length="204" mass="21621">MAFRALSSVPRALGQRAAAASPRLMSRPVSQQQQRLFHASRPAAVAVGDALPSLEVLVENSPGNKVNLADEFAGVKRGVVVGVPAAFSGACSQKHVPSYMQHPQVAQIIAEGGQVVVVSVNDAFVMKAWGDQLDPVQESGIRFLGDPAGEFTKALDLDFDSTAIFGNRRAKRYALVIEDGKVKSVHVEPDNTGTDVSMADKVLG</sequence>
<evidence type="ECO:0000256" key="3">
    <source>
        <dbReference type="ARBA" id="ARBA00022862"/>
    </source>
</evidence>
<gene>
    <name evidence="9" type="ORF">JX265_001723</name>
</gene>